<gene>
    <name evidence="1" type="ORF">SDC9_202087</name>
</gene>
<accession>A0A645ITD1</accession>
<sequence>MTDQNGTLDTQGCDEGRQHVLALAMHVARRACIRVRLGAAVAGPRPDDDPATCPGREFLRKMPPHADAAQTLMQQQQGRTIRLGGRVIAIFEFQAFDGYMLHALNRKSRTTLIWSSDWNIGAWPTPGISARRAHGPRVSMRCQVSRVSKSERAPRIAIVGQAIRS</sequence>
<organism evidence="1">
    <name type="scientific">bioreactor metagenome</name>
    <dbReference type="NCBI Taxonomy" id="1076179"/>
    <lineage>
        <taxon>unclassified sequences</taxon>
        <taxon>metagenomes</taxon>
        <taxon>ecological metagenomes</taxon>
    </lineage>
</organism>
<name>A0A645ITD1_9ZZZZ</name>
<protein>
    <submittedName>
        <fullName evidence="1">Uncharacterized protein</fullName>
    </submittedName>
</protein>
<dbReference type="AlphaFoldDB" id="A0A645ITD1"/>
<comment type="caution">
    <text evidence="1">The sequence shown here is derived from an EMBL/GenBank/DDBJ whole genome shotgun (WGS) entry which is preliminary data.</text>
</comment>
<reference evidence="1" key="1">
    <citation type="submission" date="2019-08" db="EMBL/GenBank/DDBJ databases">
        <authorList>
            <person name="Kucharzyk K."/>
            <person name="Murdoch R.W."/>
            <person name="Higgins S."/>
            <person name="Loffler F."/>
        </authorList>
    </citation>
    <scope>NUCLEOTIDE SEQUENCE</scope>
</reference>
<evidence type="ECO:0000313" key="1">
    <source>
        <dbReference type="EMBL" id="MPN54417.1"/>
    </source>
</evidence>
<proteinExistence type="predicted"/>
<dbReference type="EMBL" id="VSSQ01122619">
    <property type="protein sequence ID" value="MPN54417.1"/>
    <property type="molecule type" value="Genomic_DNA"/>
</dbReference>